<proteinExistence type="inferred from homology"/>
<evidence type="ECO:0000256" key="8">
    <source>
        <dbReference type="ARBA" id="ARBA00023080"/>
    </source>
</evidence>
<reference evidence="9 10" key="1">
    <citation type="submission" date="2019-04" db="EMBL/GenBank/DDBJ databases">
        <title>Annotation for the trematode Fasciola gigantica.</title>
        <authorList>
            <person name="Choi Y.-J."/>
        </authorList>
    </citation>
    <scope>NUCLEOTIDE SEQUENCE [LARGE SCALE GENOMIC DNA]</scope>
    <source>
        <strain evidence="9">Uganda_cow_1</strain>
    </source>
</reference>
<evidence type="ECO:0000256" key="1">
    <source>
        <dbReference type="ARBA" id="ARBA00000815"/>
    </source>
</evidence>
<dbReference type="STRING" id="46835.A0A504YKU7"/>
<dbReference type="InterPro" id="IPR036412">
    <property type="entry name" value="HAD-like_sf"/>
</dbReference>
<dbReference type="GO" id="GO:0000287">
    <property type="term" value="F:magnesium ion binding"/>
    <property type="evidence" value="ECO:0007669"/>
    <property type="project" value="InterPro"/>
</dbReference>
<keyword evidence="8" id="KW-0546">Nucleotide metabolism</keyword>
<gene>
    <name evidence="9" type="ORF">FGIG_02202</name>
</gene>
<keyword evidence="7" id="KW-0460">Magnesium</keyword>
<protein>
    <recommendedName>
        <fullName evidence="3">5'-nucleotidase</fullName>
        <ecNumber evidence="3">3.1.3.5</ecNumber>
    </recommendedName>
</protein>
<dbReference type="InterPro" id="IPR006434">
    <property type="entry name" value="Pyrimidine_nucleotidase_eu"/>
</dbReference>
<dbReference type="Pfam" id="PF05822">
    <property type="entry name" value="UMPH-1"/>
    <property type="match status" value="1"/>
</dbReference>
<evidence type="ECO:0000256" key="7">
    <source>
        <dbReference type="ARBA" id="ARBA00022842"/>
    </source>
</evidence>
<evidence type="ECO:0000256" key="4">
    <source>
        <dbReference type="ARBA" id="ARBA00022723"/>
    </source>
</evidence>
<dbReference type="GO" id="GO:0005737">
    <property type="term" value="C:cytoplasm"/>
    <property type="evidence" value="ECO:0007669"/>
    <property type="project" value="InterPro"/>
</dbReference>
<comment type="similarity">
    <text evidence="2">Belongs to the pyrimidine 5'-nucleotidase family.</text>
</comment>
<evidence type="ECO:0000256" key="2">
    <source>
        <dbReference type="ARBA" id="ARBA00008389"/>
    </source>
</evidence>
<dbReference type="Gene3D" id="1.10.150.340">
    <property type="entry name" value="Pyrimidine 5'-nucleotidase (UMPH-1), N-terminal domain"/>
    <property type="match status" value="1"/>
</dbReference>
<dbReference type="Gene3D" id="3.40.50.1000">
    <property type="entry name" value="HAD superfamily/HAD-like"/>
    <property type="match status" value="1"/>
</dbReference>
<evidence type="ECO:0000256" key="5">
    <source>
        <dbReference type="ARBA" id="ARBA00022741"/>
    </source>
</evidence>
<sequence length="347" mass="39706">MILRLRLPVAFIYRGSPLVLSFRWAFCRSAMKFDCANREPVLTTSVPPEAEEFFSLNSSHTLVRDEVALVRKLTRMLSDGCDKLQVISDFDHTISVYRNGSTRMLTTHEAVEMHPDIKRRTIQELRDLRSYFLPIETSSYLSTAVRRMNLEKWWNMSHDILVSEPITRQMIKEVESFAPIALREDFVKFANYLHDLQIPMTIFSAGLGDVIQQMLHSAKVDLGAVNIVANFLKFDLSGNALEFKQPTIHSQNKTLCTVLDLDAFHMVKTASLLRPNVILLGDSAHDSDMTEGHQFNCILKIGFLNQPTPSLIEEYKQLYDVVLLAQESFDMPLKLLKWICSLNKPLP</sequence>
<dbReference type="SFLD" id="SFLDS00003">
    <property type="entry name" value="Haloacid_Dehalogenase"/>
    <property type="match status" value="1"/>
</dbReference>
<dbReference type="Proteomes" id="UP000316759">
    <property type="component" value="Unassembled WGS sequence"/>
</dbReference>
<dbReference type="PANTHER" id="PTHR13045">
    <property type="entry name" value="5'-NUCLEOTIDASE"/>
    <property type="match status" value="1"/>
</dbReference>
<accession>A0A504YKU7</accession>
<organism evidence="9 10">
    <name type="scientific">Fasciola gigantica</name>
    <name type="common">Giant liver fluke</name>
    <dbReference type="NCBI Taxonomy" id="46835"/>
    <lineage>
        <taxon>Eukaryota</taxon>
        <taxon>Metazoa</taxon>
        <taxon>Spiralia</taxon>
        <taxon>Lophotrochozoa</taxon>
        <taxon>Platyhelminthes</taxon>
        <taxon>Trematoda</taxon>
        <taxon>Digenea</taxon>
        <taxon>Plagiorchiida</taxon>
        <taxon>Echinostomata</taxon>
        <taxon>Echinostomatoidea</taxon>
        <taxon>Fasciolidae</taxon>
        <taxon>Fasciola</taxon>
    </lineage>
</organism>
<keyword evidence="6" id="KW-0378">Hydrolase</keyword>
<evidence type="ECO:0000256" key="3">
    <source>
        <dbReference type="ARBA" id="ARBA00012643"/>
    </source>
</evidence>
<dbReference type="OrthoDB" id="10014216at2759"/>
<name>A0A504YKU7_FASGI</name>
<evidence type="ECO:0000313" key="9">
    <source>
        <dbReference type="EMBL" id="TPP60986.1"/>
    </source>
</evidence>
<dbReference type="SFLD" id="SFLDG01128">
    <property type="entry name" value="C1.4:_5'-Nucleotidase_Like"/>
    <property type="match status" value="1"/>
</dbReference>
<dbReference type="EMBL" id="SUNJ01008735">
    <property type="protein sequence ID" value="TPP60986.1"/>
    <property type="molecule type" value="Genomic_DNA"/>
</dbReference>
<dbReference type="GO" id="GO:0009117">
    <property type="term" value="P:nucleotide metabolic process"/>
    <property type="evidence" value="ECO:0007669"/>
    <property type="project" value="UniProtKB-KW"/>
</dbReference>
<dbReference type="SUPFAM" id="SSF56784">
    <property type="entry name" value="HAD-like"/>
    <property type="match status" value="1"/>
</dbReference>
<dbReference type="AlphaFoldDB" id="A0A504YKU7"/>
<keyword evidence="4" id="KW-0479">Metal-binding</keyword>
<dbReference type="PANTHER" id="PTHR13045:SF0">
    <property type="entry name" value="7-METHYLGUANOSINE PHOSPHATE-SPECIFIC 5'-NUCLEOTIDASE"/>
    <property type="match status" value="1"/>
</dbReference>
<keyword evidence="10" id="KW-1185">Reference proteome</keyword>
<comment type="caution">
    <text evidence="9">The sequence shown here is derived from an EMBL/GenBank/DDBJ whole genome shotgun (WGS) entry which is preliminary data.</text>
</comment>
<dbReference type="GO" id="GO:0000166">
    <property type="term" value="F:nucleotide binding"/>
    <property type="evidence" value="ECO:0007669"/>
    <property type="project" value="UniProtKB-KW"/>
</dbReference>
<keyword evidence="5" id="KW-0547">Nucleotide-binding</keyword>
<dbReference type="EC" id="3.1.3.5" evidence="3"/>
<evidence type="ECO:0000256" key="6">
    <source>
        <dbReference type="ARBA" id="ARBA00022801"/>
    </source>
</evidence>
<dbReference type="InterPro" id="IPR023214">
    <property type="entry name" value="HAD_sf"/>
</dbReference>
<comment type="catalytic activity">
    <reaction evidence="1">
        <text>a ribonucleoside 5'-phosphate + H2O = a ribonucleoside + phosphate</text>
        <dbReference type="Rhea" id="RHEA:12484"/>
        <dbReference type="ChEBI" id="CHEBI:15377"/>
        <dbReference type="ChEBI" id="CHEBI:18254"/>
        <dbReference type="ChEBI" id="CHEBI:43474"/>
        <dbReference type="ChEBI" id="CHEBI:58043"/>
        <dbReference type="EC" id="3.1.3.5"/>
    </reaction>
</comment>
<dbReference type="GO" id="GO:0008253">
    <property type="term" value="F:5'-nucleotidase activity"/>
    <property type="evidence" value="ECO:0007669"/>
    <property type="project" value="UniProtKB-EC"/>
</dbReference>
<evidence type="ECO:0000313" key="10">
    <source>
        <dbReference type="Proteomes" id="UP000316759"/>
    </source>
</evidence>